<dbReference type="GeneID" id="77258505"/>
<sequence>MLVDIQRIEMGQLACWRLRRGSSELLVAEQGAQILRYGQDGMEPVIWLSEQATFERGQPVRGGIPVCWPWFGDLARNPQAIRNQYAGTQSAPFHGLVRAIDWQVVTSACEADAATIELTCAAAAAGELPGWPHRVEVTLRIRLGEALEVSLSSRNLDDHPVSISQALHSYLATADIHQTRVAGLDACPYVDTLADWQNHEQQGDLRFHGETDRIYLALADTLTLVDTAGRRSLQLLSTGSRSAILWTPWIEKSKRLSQFATDAWQRMLCIETANVLDDARRLAPGECHTLGVRFLANSQA</sequence>
<evidence type="ECO:0000313" key="7">
    <source>
        <dbReference type="EMBL" id="SDL94282.1"/>
    </source>
</evidence>
<keyword evidence="9" id="KW-1185">Reference proteome</keyword>
<organism evidence="6 8">
    <name type="scientific">Stutzerimonas balearica DSM 6083</name>
    <dbReference type="NCBI Taxonomy" id="1123016"/>
    <lineage>
        <taxon>Bacteria</taxon>
        <taxon>Pseudomonadati</taxon>
        <taxon>Pseudomonadota</taxon>
        <taxon>Gammaproteobacteria</taxon>
        <taxon>Pseudomonadales</taxon>
        <taxon>Pseudomonadaceae</taxon>
        <taxon>Stutzerimonas</taxon>
    </lineage>
</organism>
<proteinExistence type="inferred from homology"/>
<dbReference type="GO" id="GO:0047938">
    <property type="term" value="F:glucose-6-phosphate 1-epimerase activity"/>
    <property type="evidence" value="ECO:0007669"/>
    <property type="project" value="UniProtKB-UniRule"/>
</dbReference>
<dbReference type="CDD" id="cd09020">
    <property type="entry name" value="D-hex-6-P-epi_like"/>
    <property type="match status" value="1"/>
</dbReference>
<dbReference type="GO" id="GO:0005975">
    <property type="term" value="P:carbohydrate metabolic process"/>
    <property type="evidence" value="ECO:0007669"/>
    <property type="project" value="InterPro"/>
</dbReference>
<dbReference type="EMBL" id="FNHO01000001">
    <property type="protein sequence ID" value="SDL94282.1"/>
    <property type="molecule type" value="Genomic_DNA"/>
</dbReference>
<dbReference type="Proteomes" id="UP000031271">
    <property type="component" value="Chromosome"/>
</dbReference>
<dbReference type="AlphaFoldDB" id="A0A8D4BZV2"/>
<evidence type="ECO:0000256" key="2">
    <source>
        <dbReference type="ARBA" id="ARBA00005866"/>
    </source>
</evidence>
<feature type="active site" evidence="5">
    <location>
        <position position="271"/>
    </location>
</feature>
<evidence type="ECO:0000256" key="5">
    <source>
        <dbReference type="PIRSR" id="PIRSR016020-1"/>
    </source>
</evidence>
<dbReference type="PANTHER" id="PTHR11122:SF13">
    <property type="entry name" value="GLUCOSE-6-PHOSPHATE 1-EPIMERASE"/>
    <property type="match status" value="1"/>
</dbReference>
<dbReference type="KEGG" id="pbm:CL52_01000"/>
<gene>
    <name evidence="6" type="ORF">CL52_01000</name>
    <name evidence="7" type="ORF">SAMN05660875_101206</name>
</gene>
<dbReference type="Proteomes" id="UP000182276">
    <property type="component" value="Unassembled WGS sequence"/>
</dbReference>
<dbReference type="EC" id="5.1.3.15" evidence="4"/>
<dbReference type="InterPro" id="IPR008183">
    <property type="entry name" value="Aldose_1/G6P_1-epimerase"/>
</dbReference>
<name>A0A8D4BZV2_9GAMM</name>
<evidence type="ECO:0000256" key="3">
    <source>
        <dbReference type="ARBA" id="ARBA00023235"/>
    </source>
</evidence>
<accession>A0A8D4BZV2</accession>
<dbReference type="PIRSF" id="PIRSF016020">
    <property type="entry name" value="PHexose_mutarotase"/>
    <property type="match status" value="1"/>
</dbReference>
<dbReference type="Gene3D" id="2.70.98.10">
    <property type="match status" value="1"/>
</dbReference>
<comment type="catalytic activity">
    <reaction evidence="1">
        <text>alpha-D-glucose 6-phosphate = beta-D-glucose 6-phosphate</text>
        <dbReference type="Rhea" id="RHEA:16249"/>
        <dbReference type="ChEBI" id="CHEBI:58225"/>
        <dbReference type="ChEBI" id="CHEBI:58247"/>
        <dbReference type="EC" id="5.1.3.15"/>
    </reaction>
</comment>
<dbReference type="Pfam" id="PF01263">
    <property type="entry name" value="Aldose_epim"/>
    <property type="match status" value="1"/>
</dbReference>
<dbReference type="SUPFAM" id="SSF74650">
    <property type="entry name" value="Galactose mutarotase-like"/>
    <property type="match status" value="1"/>
</dbReference>
<evidence type="ECO:0000256" key="4">
    <source>
        <dbReference type="PIRNR" id="PIRNR016020"/>
    </source>
</evidence>
<protein>
    <recommendedName>
        <fullName evidence="4">Putative glucose-6-phosphate 1-epimerase</fullName>
        <ecNumber evidence="4">5.1.3.15</ecNumber>
    </recommendedName>
</protein>
<dbReference type="InterPro" id="IPR011013">
    <property type="entry name" value="Gal_mutarotase_sf_dom"/>
</dbReference>
<dbReference type="PANTHER" id="PTHR11122">
    <property type="entry name" value="APOSPORY-ASSOCIATED PROTEIN C-RELATED"/>
    <property type="match status" value="1"/>
</dbReference>
<evidence type="ECO:0000313" key="6">
    <source>
        <dbReference type="EMBL" id="AJE13687.1"/>
    </source>
</evidence>
<dbReference type="EMBL" id="CP007511">
    <property type="protein sequence ID" value="AJE13687.1"/>
    <property type="molecule type" value="Genomic_DNA"/>
</dbReference>
<evidence type="ECO:0000256" key="1">
    <source>
        <dbReference type="ARBA" id="ARBA00001096"/>
    </source>
</evidence>
<evidence type="ECO:0000313" key="8">
    <source>
        <dbReference type="Proteomes" id="UP000031271"/>
    </source>
</evidence>
<evidence type="ECO:0000313" key="9">
    <source>
        <dbReference type="Proteomes" id="UP000182276"/>
    </source>
</evidence>
<dbReference type="RefSeq" id="WP_043217898.1">
    <property type="nucleotide sequence ID" value="NZ_CP007511.1"/>
</dbReference>
<feature type="active site" evidence="5">
    <location>
        <position position="168"/>
    </location>
</feature>
<dbReference type="InterPro" id="IPR014718">
    <property type="entry name" value="GH-type_carb-bd"/>
</dbReference>
<dbReference type="InterPro" id="IPR025532">
    <property type="entry name" value="G6P_1-epimerase"/>
</dbReference>
<keyword evidence="3 4" id="KW-0413">Isomerase</keyword>
<reference evidence="7 9" key="2">
    <citation type="submission" date="2016-10" db="EMBL/GenBank/DDBJ databases">
        <authorList>
            <person name="Varghese N."/>
            <person name="Submissions S."/>
        </authorList>
    </citation>
    <scope>NUCLEOTIDE SEQUENCE [LARGE SCALE GENOMIC DNA]</scope>
    <source>
        <strain evidence="7 9">DSM 6083</strain>
    </source>
</reference>
<reference evidence="6 8" key="3">
    <citation type="journal article" name="Genome Announc.">
        <title>Complete Genome Sequence of Pseudomonas balearica DSM 6083T.</title>
        <authorList>
            <person name="Bennasar-Figueras A."/>
            <person name="Salva-Serra F."/>
            <person name="Jaen-Luchoro D."/>
            <person name="Segui C."/>
            <person name="Aliaga F."/>
            <person name="Busquets A."/>
            <person name="Gomila M."/>
            <person name="Moore E.R."/>
            <person name="Lalucat J."/>
        </authorList>
    </citation>
    <scope>NUCLEOTIDE SEQUENCE [LARGE SCALE GENOMIC DNA]</scope>
    <source>
        <strain evidence="8">DSM 6083</strain>
        <strain evidence="6">DSM6083</strain>
    </source>
</reference>
<comment type="similarity">
    <text evidence="2 4">Belongs to the glucose-6-phosphate 1-epimerase family.</text>
</comment>
<dbReference type="GO" id="GO:0030246">
    <property type="term" value="F:carbohydrate binding"/>
    <property type="evidence" value="ECO:0007669"/>
    <property type="project" value="UniProtKB-UniRule"/>
</dbReference>
<reference evidence="8" key="1">
    <citation type="submission" date="2014-03" db="EMBL/GenBank/DDBJ databases">
        <title>Complete genome of Pseudomonas balearica DSM 6083T, a sewage water isolate from an enrichment with 2-methylnaphthalene.</title>
        <authorList>
            <person name="Salva-Serra F."/>
            <person name="Jaen-Luchoro D."/>
            <person name="Busquets A."/>
            <person name="Pena A."/>
            <person name="Gomila M."/>
            <person name="Bosch R."/>
            <person name="Nogales B."/>
            <person name="Garcia-Valdes E."/>
            <person name="Lalucat J."/>
            <person name="Bennasar A."/>
        </authorList>
    </citation>
    <scope>NUCLEOTIDE SEQUENCE [LARGE SCALE GENOMIC DNA]</scope>
    <source>
        <strain evidence="8">DSM 6083</strain>
    </source>
</reference>